<dbReference type="InterPro" id="IPR040427">
    <property type="entry name" value="Flacc"/>
</dbReference>
<dbReference type="OrthoDB" id="6022762at2759"/>
<feature type="compositionally biased region" description="Basic and acidic residues" evidence="1">
    <location>
        <begin position="434"/>
        <end position="445"/>
    </location>
</feature>
<feature type="compositionally biased region" description="Polar residues" evidence="1">
    <location>
        <begin position="353"/>
        <end position="367"/>
    </location>
</feature>
<proteinExistence type="predicted"/>
<feature type="compositionally biased region" description="Acidic residues" evidence="1">
    <location>
        <begin position="173"/>
        <end position="186"/>
    </location>
</feature>
<feature type="compositionally biased region" description="Basic and acidic residues" evidence="1">
    <location>
        <begin position="453"/>
        <end position="478"/>
    </location>
</feature>
<evidence type="ECO:0000313" key="2">
    <source>
        <dbReference type="EMBL" id="KAJ7378013.1"/>
    </source>
</evidence>
<protein>
    <submittedName>
        <fullName evidence="2">Uncharacterized protein</fullName>
    </submittedName>
</protein>
<comment type="caution">
    <text evidence="2">The sequence shown here is derived from an EMBL/GenBank/DDBJ whole genome shotgun (WGS) entry which is preliminary data.</text>
</comment>
<evidence type="ECO:0000256" key="1">
    <source>
        <dbReference type="SAM" id="MobiDB-lite"/>
    </source>
</evidence>
<dbReference type="AlphaFoldDB" id="A0A9X0CXI1"/>
<gene>
    <name evidence="2" type="ORF">OS493_025329</name>
</gene>
<dbReference type="PANTHER" id="PTHR38563:SF1">
    <property type="entry name" value="FL(2)D-ASSOCIATED COMPLEX COMPONENT"/>
    <property type="match status" value="1"/>
</dbReference>
<feature type="compositionally biased region" description="Basic and acidic residues" evidence="1">
    <location>
        <begin position="267"/>
        <end position="277"/>
    </location>
</feature>
<dbReference type="GO" id="GO:0036396">
    <property type="term" value="C:RNA N6-methyladenosine methyltransferase complex"/>
    <property type="evidence" value="ECO:0007669"/>
    <property type="project" value="InterPro"/>
</dbReference>
<accession>A0A9X0CXI1</accession>
<dbReference type="Proteomes" id="UP001163046">
    <property type="component" value="Unassembled WGS sequence"/>
</dbReference>
<feature type="compositionally biased region" description="Basic and acidic residues" evidence="1">
    <location>
        <begin position="187"/>
        <end position="202"/>
    </location>
</feature>
<feature type="region of interest" description="Disordered" evidence="1">
    <location>
        <begin position="553"/>
        <end position="584"/>
    </location>
</feature>
<keyword evidence="3" id="KW-1185">Reference proteome</keyword>
<evidence type="ECO:0000313" key="3">
    <source>
        <dbReference type="Proteomes" id="UP001163046"/>
    </source>
</evidence>
<sequence>MKVIVRVLLETKGGMAWDESQCVGGVGTMCHSIAVVDLWRVDEETHPLLDRTWNEAEVHPAEGEVEVAEASPTGYDRQGTGTKIRLATEHHGIRSVVVKGIIHVTGADHTTKHVTGTGVREESCLQAGGPKTLEDRRGGSPGRVGSPPRDRRAHEQEKIPREAEEERRRRSDDEEEEWEYEEDMGEEKDKIPRQGERKRPRETGSSVSTIESPVGGKRRRSETPEMEEAPMAETPEGGEKHDEQDTSVSTGTVIKQATKLKKKKVSKKEGKLPKPDGEADLEIQMPQESPAESEGLLEGEKPSKAEKKHKKEKGGKTKEKVTKKKKKTTPVLAEEPEVASELPEEPTDVTEESGVTTSESLGEVTQPSEDEPISKVAKKRRHPAAPEEDEAKAKGGDKPPKKKKKKKHQTEVIVQPWADLEGEDEETAVNKSAENSERQENDKDGGQLAQAKPSEHDDRKSSDLDINEENKDSSRVEDSVAVFSDWSDDSPIGDDTWSDINEPEISDDKPKADAVKEREPIAASPVPNAAPAYDDVYDPISDDELDAMLGDEDEDVGAGVSDTKGSASAPMGREEPGSHLKRFTPGHVFSRIGISSKLAGPRLTKLVQQACAEAAKGKPSSKQTVDSSDAEGTVGALMAGAAAKRRERGMLFTNVGPCRRALCARRDLVMRKRLRKLTEKVGLFQTRPRPQSTTNFIQ</sequence>
<feature type="region of interest" description="Disordered" evidence="1">
    <location>
        <begin position="111"/>
        <end position="540"/>
    </location>
</feature>
<feature type="compositionally biased region" description="Basic and acidic residues" evidence="1">
    <location>
        <begin position="148"/>
        <end position="172"/>
    </location>
</feature>
<dbReference type="PANTHER" id="PTHR38563">
    <property type="entry name" value="FL(2)D-ASSOCIATED COMPLEX COMPONENT"/>
    <property type="match status" value="1"/>
</dbReference>
<dbReference type="EMBL" id="MU826370">
    <property type="protein sequence ID" value="KAJ7378013.1"/>
    <property type="molecule type" value="Genomic_DNA"/>
</dbReference>
<name>A0A9X0CXI1_9CNID</name>
<feature type="compositionally biased region" description="Acidic residues" evidence="1">
    <location>
        <begin position="334"/>
        <end position="351"/>
    </location>
</feature>
<feature type="compositionally biased region" description="Basic and acidic residues" evidence="1">
    <location>
        <begin position="506"/>
        <end position="520"/>
    </location>
</feature>
<dbReference type="GO" id="GO:0016556">
    <property type="term" value="P:mRNA modification"/>
    <property type="evidence" value="ECO:0007669"/>
    <property type="project" value="InterPro"/>
</dbReference>
<reference evidence="2" key="1">
    <citation type="submission" date="2023-01" db="EMBL/GenBank/DDBJ databases">
        <title>Genome assembly of the deep-sea coral Lophelia pertusa.</title>
        <authorList>
            <person name="Herrera S."/>
            <person name="Cordes E."/>
        </authorList>
    </citation>
    <scope>NUCLEOTIDE SEQUENCE</scope>
    <source>
        <strain evidence="2">USNM1676648</strain>
        <tissue evidence="2">Polyp</tissue>
    </source>
</reference>
<organism evidence="2 3">
    <name type="scientific">Desmophyllum pertusum</name>
    <dbReference type="NCBI Taxonomy" id="174260"/>
    <lineage>
        <taxon>Eukaryota</taxon>
        <taxon>Metazoa</taxon>
        <taxon>Cnidaria</taxon>
        <taxon>Anthozoa</taxon>
        <taxon>Hexacorallia</taxon>
        <taxon>Scleractinia</taxon>
        <taxon>Caryophylliina</taxon>
        <taxon>Caryophylliidae</taxon>
        <taxon>Desmophyllum</taxon>
    </lineage>
</organism>